<dbReference type="Proteomes" id="UP000292003">
    <property type="component" value="Unassembled WGS sequence"/>
</dbReference>
<feature type="transmembrane region" description="Helical" evidence="1">
    <location>
        <begin position="53"/>
        <end position="81"/>
    </location>
</feature>
<accession>A0A4Q7J7I5</accession>
<evidence type="ECO:0000256" key="1">
    <source>
        <dbReference type="SAM" id="Phobius"/>
    </source>
</evidence>
<keyword evidence="1" id="KW-0472">Membrane</keyword>
<feature type="domain" description="DUF4190" evidence="2">
    <location>
        <begin position="10"/>
        <end position="71"/>
    </location>
</feature>
<feature type="transmembrane region" description="Helical" evidence="1">
    <location>
        <begin position="12"/>
        <end position="41"/>
    </location>
</feature>
<evidence type="ECO:0000313" key="3">
    <source>
        <dbReference type="EMBL" id="RZQ62878.1"/>
    </source>
</evidence>
<keyword evidence="1" id="KW-1133">Transmembrane helix</keyword>
<reference evidence="3 4" key="1">
    <citation type="submission" date="2019-02" db="EMBL/GenBank/DDBJ databases">
        <title>Draft genome sequence of Amycolatopsis sp. 8-3EHSu isolated from roots of Suaeda maritima.</title>
        <authorList>
            <person name="Duangmal K."/>
            <person name="Chantavorakit T."/>
        </authorList>
    </citation>
    <scope>NUCLEOTIDE SEQUENCE [LARGE SCALE GENOMIC DNA]</scope>
    <source>
        <strain evidence="3 4">8-3EHSu</strain>
    </source>
</reference>
<protein>
    <submittedName>
        <fullName evidence="3">DUF4190 domain-containing protein</fullName>
    </submittedName>
</protein>
<keyword evidence="4" id="KW-1185">Reference proteome</keyword>
<keyword evidence="1" id="KW-0812">Transmembrane</keyword>
<proteinExistence type="predicted"/>
<dbReference type="EMBL" id="SFCC01000008">
    <property type="protein sequence ID" value="RZQ62878.1"/>
    <property type="molecule type" value="Genomic_DNA"/>
</dbReference>
<sequence length="89" mass="8955">MPPQNQDSGMAVGSLVCSIVGLVACGGLLSIVGIILGHIALSKAKRGEAGGRGMALAGVIIGYVAIGLVLLTVIIVVIIGISTNWRGFR</sequence>
<dbReference type="AlphaFoldDB" id="A0A4Q7J7I5"/>
<evidence type="ECO:0000313" key="4">
    <source>
        <dbReference type="Proteomes" id="UP000292003"/>
    </source>
</evidence>
<dbReference type="Pfam" id="PF13828">
    <property type="entry name" value="DUF4190"/>
    <property type="match status" value="1"/>
</dbReference>
<organism evidence="3 4">
    <name type="scientific">Amycolatopsis suaedae</name>
    <dbReference type="NCBI Taxonomy" id="2510978"/>
    <lineage>
        <taxon>Bacteria</taxon>
        <taxon>Bacillati</taxon>
        <taxon>Actinomycetota</taxon>
        <taxon>Actinomycetes</taxon>
        <taxon>Pseudonocardiales</taxon>
        <taxon>Pseudonocardiaceae</taxon>
        <taxon>Amycolatopsis</taxon>
    </lineage>
</organism>
<gene>
    <name evidence="3" type="ORF">EWH70_17045</name>
</gene>
<dbReference type="InterPro" id="IPR025241">
    <property type="entry name" value="DUF4190"/>
</dbReference>
<name>A0A4Q7J7I5_9PSEU</name>
<evidence type="ECO:0000259" key="2">
    <source>
        <dbReference type="Pfam" id="PF13828"/>
    </source>
</evidence>
<comment type="caution">
    <text evidence="3">The sequence shown here is derived from an EMBL/GenBank/DDBJ whole genome shotgun (WGS) entry which is preliminary data.</text>
</comment>